<dbReference type="AlphaFoldDB" id="A0A1E3Q3W1"/>
<organism evidence="2 3">
    <name type="scientific">Lipomyces starkeyi NRRL Y-11557</name>
    <dbReference type="NCBI Taxonomy" id="675824"/>
    <lineage>
        <taxon>Eukaryota</taxon>
        <taxon>Fungi</taxon>
        <taxon>Dikarya</taxon>
        <taxon>Ascomycota</taxon>
        <taxon>Saccharomycotina</taxon>
        <taxon>Lipomycetes</taxon>
        <taxon>Lipomycetales</taxon>
        <taxon>Lipomycetaceae</taxon>
        <taxon>Lipomyces</taxon>
    </lineage>
</organism>
<name>A0A1E3Q3W1_LIPST</name>
<feature type="compositionally biased region" description="Basic and acidic residues" evidence="1">
    <location>
        <begin position="1"/>
        <end position="12"/>
    </location>
</feature>
<feature type="region of interest" description="Disordered" evidence="1">
    <location>
        <begin position="1"/>
        <end position="62"/>
    </location>
</feature>
<protein>
    <submittedName>
        <fullName evidence="2">Uncharacterized protein</fullName>
    </submittedName>
</protein>
<sequence>MAGHFRDFRHVQVDNQYNSNPYEIPEITNPARNNKTTFVKKPDYERIEKSNTRGKTLGGSSC</sequence>
<feature type="compositionally biased region" description="Basic and acidic residues" evidence="1">
    <location>
        <begin position="40"/>
        <end position="51"/>
    </location>
</feature>
<evidence type="ECO:0000313" key="2">
    <source>
        <dbReference type="EMBL" id="ODQ72373.1"/>
    </source>
</evidence>
<evidence type="ECO:0000256" key="1">
    <source>
        <dbReference type="SAM" id="MobiDB-lite"/>
    </source>
</evidence>
<gene>
    <name evidence="2" type="ORF">LIPSTDRAFT_105012</name>
</gene>
<evidence type="ECO:0000313" key="3">
    <source>
        <dbReference type="Proteomes" id="UP000094385"/>
    </source>
</evidence>
<reference evidence="2 3" key="1">
    <citation type="journal article" date="2016" name="Proc. Natl. Acad. Sci. U.S.A.">
        <title>Comparative genomics of biotechnologically important yeasts.</title>
        <authorList>
            <person name="Riley R."/>
            <person name="Haridas S."/>
            <person name="Wolfe K.H."/>
            <person name="Lopes M.R."/>
            <person name="Hittinger C.T."/>
            <person name="Goeker M."/>
            <person name="Salamov A.A."/>
            <person name="Wisecaver J.H."/>
            <person name="Long T.M."/>
            <person name="Calvey C.H."/>
            <person name="Aerts A.L."/>
            <person name="Barry K.W."/>
            <person name="Choi C."/>
            <person name="Clum A."/>
            <person name="Coughlan A.Y."/>
            <person name="Deshpande S."/>
            <person name="Douglass A.P."/>
            <person name="Hanson S.J."/>
            <person name="Klenk H.-P."/>
            <person name="LaButti K.M."/>
            <person name="Lapidus A."/>
            <person name="Lindquist E.A."/>
            <person name="Lipzen A.M."/>
            <person name="Meier-Kolthoff J.P."/>
            <person name="Ohm R.A."/>
            <person name="Otillar R.P."/>
            <person name="Pangilinan J.L."/>
            <person name="Peng Y."/>
            <person name="Rokas A."/>
            <person name="Rosa C.A."/>
            <person name="Scheuner C."/>
            <person name="Sibirny A.A."/>
            <person name="Slot J.C."/>
            <person name="Stielow J.B."/>
            <person name="Sun H."/>
            <person name="Kurtzman C.P."/>
            <person name="Blackwell M."/>
            <person name="Grigoriev I.V."/>
            <person name="Jeffries T.W."/>
        </authorList>
    </citation>
    <scope>NUCLEOTIDE SEQUENCE [LARGE SCALE GENOMIC DNA]</scope>
    <source>
        <strain evidence="2 3">NRRL Y-11557</strain>
    </source>
</reference>
<proteinExistence type="predicted"/>
<dbReference type="OrthoDB" id="4367626at2759"/>
<accession>A0A1E3Q3W1</accession>
<dbReference type="Proteomes" id="UP000094385">
    <property type="component" value="Unassembled WGS sequence"/>
</dbReference>
<keyword evidence="3" id="KW-1185">Reference proteome</keyword>
<dbReference type="EMBL" id="KV454295">
    <property type="protein sequence ID" value="ODQ72373.1"/>
    <property type="molecule type" value="Genomic_DNA"/>
</dbReference>